<dbReference type="SUPFAM" id="SSF46785">
    <property type="entry name" value="Winged helix' DNA-binding domain"/>
    <property type="match status" value="1"/>
</dbReference>
<dbReference type="EMBL" id="VDFP01000010">
    <property type="protein sequence ID" value="MQS76011.1"/>
    <property type="molecule type" value="Genomic_DNA"/>
</dbReference>
<dbReference type="InterPro" id="IPR036390">
    <property type="entry name" value="WH_DNA-bd_sf"/>
</dbReference>
<dbReference type="GO" id="GO:0045892">
    <property type="term" value="P:negative regulation of DNA-templated transcription"/>
    <property type="evidence" value="ECO:0007669"/>
    <property type="project" value="TreeGrafter"/>
</dbReference>
<organism evidence="5 6">
    <name type="scientific">Companilactobacillus halodurans</name>
    <dbReference type="NCBI Taxonomy" id="2584183"/>
    <lineage>
        <taxon>Bacteria</taxon>
        <taxon>Bacillati</taxon>
        <taxon>Bacillota</taxon>
        <taxon>Bacilli</taxon>
        <taxon>Lactobacillales</taxon>
        <taxon>Lactobacillaceae</taxon>
        <taxon>Companilactobacillus</taxon>
    </lineage>
</organism>
<dbReference type="PRINTS" id="PR00035">
    <property type="entry name" value="HTHGNTR"/>
</dbReference>
<dbReference type="Gene3D" id="1.10.10.10">
    <property type="entry name" value="Winged helix-like DNA-binding domain superfamily/Winged helix DNA-binding domain"/>
    <property type="match status" value="1"/>
</dbReference>
<dbReference type="AlphaFoldDB" id="A0A5P0ZQ73"/>
<dbReference type="InterPro" id="IPR036388">
    <property type="entry name" value="WH-like_DNA-bd_sf"/>
</dbReference>
<dbReference type="InterPro" id="IPR000524">
    <property type="entry name" value="Tscrpt_reg_HTH_GntR"/>
</dbReference>
<keyword evidence="2" id="KW-0238">DNA-binding</keyword>
<comment type="caution">
    <text evidence="5">The sequence shown here is derived from an EMBL/GenBank/DDBJ whole genome shotgun (WGS) entry which is preliminary data.</text>
</comment>
<dbReference type="SMART" id="SM00866">
    <property type="entry name" value="UTRA"/>
    <property type="match status" value="1"/>
</dbReference>
<evidence type="ECO:0000256" key="3">
    <source>
        <dbReference type="ARBA" id="ARBA00023163"/>
    </source>
</evidence>
<dbReference type="GO" id="GO:0003677">
    <property type="term" value="F:DNA binding"/>
    <property type="evidence" value="ECO:0007669"/>
    <property type="project" value="UniProtKB-KW"/>
</dbReference>
<sequence length="240" mass="27866">MVNKESIIPLYEQVKNEIIKKISNGIYEVGSKIPAEHELEKEFNTSRITIRRAVDELVDENYLTKKQGKGTFVNIHKVKRNLLSLNSYTNFMLRNHIAPSIKVVDLNFVKANSKIAHNLGIEKDEAVLKVERVMHFEKNNEGYEIAYYDVSKYPDLKTKISDKTSISNLLRNDYRVFENRSHQIINVTFATKKVAQLIHGNLGIPLYQLERIAYDDQDIPIYYSVMYYDPNKVSFTVDSK</sequence>
<dbReference type="InterPro" id="IPR050679">
    <property type="entry name" value="Bact_HTH_transcr_reg"/>
</dbReference>
<evidence type="ECO:0000313" key="6">
    <source>
        <dbReference type="Proteomes" id="UP000414364"/>
    </source>
</evidence>
<name>A0A5P0ZQ73_9LACO</name>
<dbReference type="Pfam" id="PF07702">
    <property type="entry name" value="UTRA"/>
    <property type="match status" value="1"/>
</dbReference>
<dbReference type="GO" id="GO:0003700">
    <property type="term" value="F:DNA-binding transcription factor activity"/>
    <property type="evidence" value="ECO:0007669"/>
    <property type="project" value="InterPro"/>
</dbReference>
<dbReference type="Gene3D" id="3.40.1410.10">
    <property type="entry name" value="Chorismate lyase-like"/>
    <property type="match status" value="1"/>
</dbReference>
<dbReference type="InterPro" id="IPR011663">
    <property type="entry name" value="UTRA"/>
</dbReference>
<feature type="domain" description="HTH gntR-type" evidence="4">
    <location>
        <begin position="8"/>
        <end position="76"/>
    </location>
</feature>
<dbReference type="PANTHER" id="PTHR44846:SF1">
    <property type="entry name" value="MANNOSYL-D-GLYCERATE TRANSPORT_METABOLISM SYSTEM REPRESSOR MNGR-RELATED"/>
    <property type="match status" value="1"/>
</dbReference>
<proteinExistence type="predicted"/>
<dbReference type="RefSeq" id="WP_153385405.1">
    <property type="nucleotide sequence ID" value="NZ_VDFP01000010.1"/>
</dbReference>
<evidence type="ECO:0000313" key="5">
    <source>
        <dbReference type="EMBL" id="MQS76011.1"/>
    </source>
</evidence>
<keyword evidence="3" id="KW-0804">Transcription</keyword>
<protein>
    <submittedName>
        <fullName evidence="5">UTRA domain-containing protein</fullName>
    </submittedName>
</protein>
<dbReference type="FunFam" id="1.10.10.10:FF:000079">
    <property type="entry name" value="GntR family transcriptional regulator"/>
    <property type="match status" value="1"/>
</dbReference>
<dbReference type="Proteomes" id="UP000414364">
    <property type="component" value="Unassembled WGS sequence"/>
</dbReference>
<dbReference type="SMART" id="SM00345">
    <property type="entry name" value="HTH_GNTR"/>
    <property type="match status" value="1"/>
</dbReference>
<evidence type="ECO:0000256" key="2">
    <source>
        <dbReference type="ARBA" id="ARBA00023125"/>
    </source>
</evidence>
<reference evidence="5 6" key="1">
    <citation type="journal article" date="2019" name="Syst. Appl. Microbiol.">
        <title>Polyphasic characterization of two novel Lactobacillus spp. isolated from blown salami packages: Description of Lactobacillus halodurans sp. nov. and Lactobacillus salsicarnum sp. nov.</title>
        <authorList>
            <person name="Schuster J.A."/>
            <person name="Klingl A."/>
            <person name="Vogel R.F."/>
            <person name="Ehrmann M.A."/>
        </authorList>
    </citation>
    <scope>NUCLEOTIDE SEQUENCE [LARGE SCALE GENOMIC DNA]</scope>
    <source>
        <strain evidence="5 6">TMW 1.2172</strain>
    </source>
</reference>
<dbReference type="CDD" id="cd07377">
    <property type="entry name" value="WHTH_GntR"/>
    <property type="match status" value="1"/>
</dbReference>
<dbReference type="Pfam" id="PF00392">
    <property type="entry name" value="GntR"/>
    <property type="match status" value="1"/>
</dbReference>
<evidence type="ECO:0000256" key="1">
    <source>
        <dbReference type="ARBA" id="ARBA00023015"/>
    </source>
</evidence>
<dbReference type="InterPro" id="IPR028978">
    <property type="entry name" value="Chorismate_lyase_/UTRA_dom_sf"/>
</dbReference>
<gene>
    <name evidence="5" type="ORF">FHL06_06385</name>
</gene>
<dbReference type="SUPFAM" id="SSF64288">
    <property type="entry name" value="Chorismate lyase-like"/>
    <property type="match status" value="1"/>
</dbReference>
<dbReference type="PANTHER" id="PTHR44846">
    <property type="entry name" value="MANNOSYL-D-GLYCERATE TRANSPORT/METABOLISM SYSTEM REPRESSOR MNGR-RELATED"/>
    <property type="match status" value="1"/>
</dbReference>
<dbReference type="PROSITE" id="PS50949">
    <property type="entry name" value="HTH_GNTR"/>
    <property type="match status" value="1"/>
</dbReference>
<evidence type="ECO:0000259" key="4">
    <source>
        <dbReference type="PROSITE" id="PS50949"/>
    </source>
</evidence>
<accession>A0A5P0ZQ73</accession>
<keyword evidence="1" id="KW-0805">Transcription regulation</keyword>